<dbReference type="InterPro" id="IPR002350">
    <property type="entry name" value="Kazal_dom"/>
</dbReference>
<evidence type="ECO:0000313" key="7">
    <source>
        <dbReference type="EMBL" id="POM76114.1"/>
    </source>
</evidence>
<proteinExistence type="predicted"/>
<dbReference type="EMBL" id="NCKW01003535">
    <property type="protein sequence ID" value="POM76114.1"/>
    <property type="molecule type" value="Genomic_DNA"/>
</dbReference>
<feature type="region of interest" description="Disordered" evidence="4">
    <location>
        <begin position="160"/>
        <end position="182"/>
    </location>
</feature>
<feature type="domain" description="Kazal-like" evidence="6">
    <location>
        <begin position="46"/>
        <end position="97"/>
    </location>
</feature>
<dbReference type="GO" id="GO:0005576">
    <property type="term" value="C:extracellular region"/>
    <property type="evidence" value="ECO:0007669"/>
    <property type="project" value="TreeGrafter"/>
</dbReference>
<reference evidence="7 8" key="1">
    <citation type="journal article" date="2017" name="Genome Biol. Evol.">
        <title>Phytophthora megakarya and P. palmivora, closely related causal agents of cacao black pod rot, underwent increases in genome sizes and gene numbers by different mechanisms.</title>
        <authorList>
            <person name="Ali S.S."/>
            <person name="Shao J."/>
            <person name="Lary D.J."/>
            <person name="Kronmiller B."/>
            <person name="Shen D."/>
            <person name="Strem M.D."/>
            <person name="Amoako-Attah I."/>
            <person name="Akrofi A.Y."/>
            <person name="Begoude B.A."/>
            <person name="Ten Hoopen G.M."/>
            <person name="Coulibaly K."/>
            <person name="Kebe B.I."/>
            <person name="Melnick R.L."/>
            <person name="Guiltinan M.J."/>
            <person name="Tyler B.M."/>
            <person name="Meinhardt L.W."/>
            <person name="Bailey B.A."/>
        </authorList>
    </citation>
    <scope>NUCLEOTIDE SEQUENCE [LARGE SCALE GENOMIC DNA]</scope>
    <source>
        <strain evidence="8">sbr112.9</strain>
    </source>
</reference>
<dbReference type="CDD" id="cd00104">
    <property type="entry name" value="KAZAL_FS"/>
    <property type="match status" value="2"/>
</dbReference>
<evidence type="ECO:0000259" key="6">
    <source>
        <dbReference type="PROSITE" id="PS51465"/>
    </source>
</evidence>
<evidence type="ECO:0000256" key="5">
    <source>
        <dbReference type="SAM" id="SignalP"/>
    </source>
</evidence>
<keyword evidence="5" id="KW-0732">Signal</keyword>
<dbReference type="Pfam" id="PF07648">
    <property type="entry name" value="Kazal_2"/>
    <property type="match status" value="2"/>
</dbReference>
<evidence type="ECO:0000256" key="3">
    <source>
        <dbReference type="ARBA" id="ARBA00023157"/>
    </source>
</evidence>
<keyword evidence="3" id="KW-1015">Disulfide bond</keyword>
<dbReference type="PANTHER" id="PTHR10913">
    <property type="entry name" value="FOLLISTATIN-RELATED"/>
    <property type="match status" value="1"/>
</dbReference>
<feature type="domain" description="Kazal-like" evidence="6">
    <location>
        <begin position="104"/>
        <end position="146"/>
    </location>
</feature>
<dbReference type="InterPro" id="IPR050653">
    <property type="entry name" value="Prot_Inhib_GrowthFact_Antg"/>
</dbReference>
<dbReference type="OrthoDB" id="343609at2759"/>
<evidence type="ECO:0000256" key="2">
    <source>
        <dbReference type="ARBA" id="ARBA00022900"/>
    </source>
</evidence>
<name>A0A2P4YE92_9STRA</name>
<feature type="chain" id="PRO_5015147740" description="Kazal-like domain-containing protein" evidence="5">
    <location>
        <begin position="20"/>
        <end position="182"/>
    </location>
</feature>
<gene>
    <name evidence="7" type="ORF">PHPALM_6692</name>
</gene>
<dbReference type="AlphaFoldDB" id="A0A2P4YE92"/>
<evidence type="ECO:0000313" key="8">
    <source>
        <dbReference type="Proteomes" id="UP000237271"/>
    </source>
</evidence>
<keyword evidence="2" id="KW-0722">Serine protease inhibitor</keyword>
<dbReference type="PANTHER" id="PTHR10913:SF45">
    <property type="entry name" value="FOLLISTATIN, ISOFORM A-RELATED"/>
    <property type="match status" value="1"/>
</dbReference>
<sequence length="182" mass="19282">MKCVACLAAAAITVGSVDAYIPGVVRVPLLSDSSSSGSTPDQLSYNNHGYACDEDCPNDYDPLCGSNNVTYKNPCDFTVARCNETDLTVSSSGECSQSGESSGSASSTDCSGACLDVYSPVLGEDGVMYPNPCAMRMAKCKRSGKKDDWYARYEKLYGSATSDEGGNARYHQESPKTTISLH</sequence>
<dbReference type="Proteomes" id="UP000237271">
    <property type="component" value="Unassembled WGS sequence"/>
</dbReference>
<protein>
    <recommendedName>
        <fullName evidence="6">Kazal-like domain-containing protein</fullName>
    </recommendedName>
</protein>
<evidence type="ECO:0000256" key="1">
    <source>
        <dbReference type="ARBA" id="ARBA00022690"/>
    </source>
</evidence>
<keyword evidence="8" id="KW-1185">Reference proteome</keyword>
<organism evidence="7 8">
    <name type="scientific">Phytophthora palmivora</name>
    <dbReference type="NCBI Taxonomy" id="4796"/>
    <lineage>
        <taxon>Eukaryota</taxon>
        <taxon>Sar</taxon>
        <taxon>Stramenopiles</taxon>
        <taxon>Oomycota</taxon>
        <taxon>Peronosporomycetes</taxon>
        <taxon>Peronosporales</taxon>
        <taxon>Peronosporaceae</taxon>
        <taxon>Phytophthora</taxon>
    </lineage>
</organism>
<dbReference type="SUPFAM" id="SSF100895">
    <property type="entry name" value="Kazal-type serine protease inhibitors"/>
    <property type="match status" value="2"/>
</dbReference>
<evidence type="ECO:0000256" key="4">
    <source>
        <dbReference type="SAM" id="MobiDB-lite"/>
    </source>
</evidence>
<dbReference type="PROSITE" id="PS51465">
    <property type="entry name" value="KAZAL_2"/>
    <property type="match status" value="2"/>
</dbReference>
<dbReference type="InterPro" id="IPR036058">
    <property type="entry name" value="Kazal_dom_sf"/>
</dbReference>
<feature type="signal peptide" evidence="5">
    <location>
        <begin position="1"/>
        <end position="19"/>
    </location>
</feature>
<comment type="caution">
    <text evidence="7">The sequence shown here is derived from an EMBL/GenBank/DDBJ whole genome shotgun (WGS) entry which is preliminary data.</text>
</comment>
<dbReference type="SMART" id="SM00280">
    <property type="entry name" value="KAZAL"/>
    <property type="match status" value="2"/>
</dbReference>
<accession>A0A2P4YE92</accession>
<keyword evidence="1" id="KW-0646">Protease inhibitor</keyword>
<feature type="region of interest" description="Disordered" evidence="4">
    <location>
        <begin position="90"/>
        <end position="109"/>
    </location>
</feature>
<dbReference type="Gene3D" id="3.30.60.30">
    <property type="match status" value="2"/>
</dbReference>